<dbReference type="InterPro" id="IPR011009">
    <property type="entry name" value="Kinase-like_dom_sf"/>
</dbReference>
<accession>A0A0G4PQU6</accession>
<keyword evidence="1" id="KW-0418">Kinase</keyword>
<dbReference type="PANTHER" id="PTHR21310:SF37">
    <property type="entry name" value="AMINOGLYCOSIDE PHOSPHOTRANSFERASE DOMAIN-CONTAINING PROTEIN"/>
    <property type="match status" value="1"/>
</dbReference>
<dbReference type="InterPro" id="IPR051678">
    <property type="entry name" value="AGP_Transferase"/>
</dbReference>
<keyword evidence="2" id="KW-1185">Reference proteome</keyword>
<protein>
    <submittedName>
        <fullName evidence="1">Protein kinase-like domain</fullName>
    </submittedName>
</protein>
<reference evidence="1 2" key="1">
    <citation type="journal article" date="2014" name="Nat. Commun.">
        <title>Multiple recent horizontal transfers of a large genomic region in cheese making fungi.</title>
        <authorList>
            <person name="Cheeseman K."/>
            <person name="Ropars J."/>
            <person name="Renault P."/>
            <person name="Dupont J."/>
            <person name="Gouzy J."/>
            <person name="Branca A."/>
            <person name="Abraham A.L."/>
            <person name="Ceppi M."/>
            <person name="Conseiller E."/>
            <person name="Debuchy R."/>
            <person name="Malagnac F."/>
            <person name="Goarin A."/>
            <person name="Silar P."/>
            <person name="Lacoste S."/>
            <person name="Sallet E."/>
            <person name="Bensimon A."/>
            <person name="Giraud T."/>
            <person name="Brygoo Y."/>
        </authorList>
    </citation>
    <scope>NUCLEOTIDE SEQUENCE [LARGE SCALE GENOMIC DNA]</scope>
    <source>
        <strain evidence="2">FM 013</strain>
    </source>
</reference>
<organism evidence="1 2">
    <name type="scientific">Penicillium camemberti (strain FM 013)</name>
    <dbReference type="NCBI Taxonomy" id="1429867"/>
    <lineage>
        <taxon>Eukaryota</taxon>
        <taxon>Fungi</taxon>
        <taxon>Dikarya</taxon>
        <taxon>Ascomycota</taxon>
        <taxon>Pezizomycotina</taxon>
        <taxon>Eurotiomycetes</taxon>
        <taxon>Eurotiomycetidae</taxon>
        <taxon>Eurotiales</taxon>
        <taxon>Aspergillaceae</taxon>
        <taxon>Penicillium</taxon>
    </lineage>
</organism>
<dbReference type="AlphaFoldDB" id="A0A0G4PQU6"/>
<keyword evidence="1" id="KW-0808">Transferase</keyword>
<proteinExistence type="predicted"/>
<sequence>MDYDKRIDLLHEAEEDIWFERVLKTRSDGSLCAWASSLHPQQLSCHLDGNFLNGPYNIAQKLLFEDSTALILRFPRVSSVSHRHADEKVAMEVEALRLIRQETALPVPEVWVWGVADMNPLDLGPFILMTFIEGICLKDMANIMLQLFKIDFRRISSLPAITTNFVVPTRPLTWKAHDILRTGGVNTFGHRNQEFSTTRQYFHYVLGQDWQQLQNQPNSVAGETTALLRYTSLKVLESLIPEMVAPEFDEGPFKLICDDLGLANMIVKSSEDLTIVGIVDLEWAYAGPAQLFCSAPWWLLYDRPINPEWDFKMGKAPGLNDRFFKYLDMFVRILAEEESKTLGSKEVSTLVKWSVDSGAMWLHMLLSCGFLDMGSFPCVQLQKQIGLDRWGQALEEVRDTTEVKNFIERKMNDLIKYDEDLDKVEDYNTAGKMTREDFVASVRSFLSVDE</sequence>
<name>A0A0G4PQU6_PENC3</name>
<dbReference type="PANTHER" id="PTHR21310">
    <property type="entry name" value="AMINOGLYCOSIDE PHOSPHOTRANSFERASE-RELATED-RELATED"/>
    <property type="match status" value="1"/>
</dbReference>
<dbReference type="SUPFAM" id="SSF56112">
    <property type="entry name" value="Protein kinase-like (PK-like)"/>
    <property type="match status" value="1"/>
</dbReference>
<evidence type="ECO:0000313" key="1">
    <source>
        <dbReference type="EMBL" id="CRL28779.1"/>
    </source>
</evidence>
<dbReference type="Proteomes" id="UP000053732">
    <property type="component" value="Unassembled WGS sequence"/>
</dbReference>
<gene>
    <name evidence="1" type="ORF">PCAMFM013_S030g000066</name>
</gene>
<dbReference type="GO" id="GO:0016301">
    <property type="term" value="F:kinase activity"/>
    <property type="evidence" value="ECO:0007669"/>
    <property type="project" value="UniProtKB-KW"/>
</dbReference>
<dbReference type="EMBL" id="HG793163">
    <property type="protein sequence ID" value="CRL28779.1"/>
    <property type="molecule type" value="Genomic_DNA"/>
</dbReference>
<evidence type="ECO:0000313" key="2">
    <source>
        <dbReference type="Proteomes" id="UP000053732"/>
    </source>
</evidence>